<accession>C3J9X7</accession>
<dbReference type="EMBL" id="ACNN01000016">
    <property type="protein sequence ID" value="EEN83019.1"/>
    <property type="molecule type" value="Genomic_DNA"/>
</dbReference>
<keyword evidence="2" id="KW-1185">Reference proteome</keyword>
<gene>
    <name evidence="1" type="ORF">POREN0001_0899</name>
</gene>
<evidence type="ECO:0000313" key="2">
    <source>
        <dbReference type="Proteomes" id="UP000004295"/>
    </source>
</evidence>
<dbReference type="AlphaFoldDB" id="C3J9X7"/>
<evidence type="ECO:0000313" key="1">
    <source>
        <dbReference type="EMBL" id="EEN83019.1"/>
    </source>
</evidence>
<dbReference type="STRING" id="553175.POREN0001_0899"/>
<proteinExistence type="predicted"/>
<reference evidence="1 2" key="1">
    <citation type="submission" date="2009-04" db="EMBL/GenBank/DDBJ databases">
        <authorList>
            <person name="Sebastian Y."/>
            <person name="Madupu R."/>
            <person name="Durkin A.S."/>
            <person name="Torralba M."/>
            <person name="Methe B."/>
            <person name="Sutton G.G."/>
            <person name="Strausberg R.L."/>
            <person name="Nelson K.E."/>
        </authorList>
    </citation>
    <scope>NUCLEOTIDE SEQUENCE [LARGE SCALE GENOMIC DNA]</scope>
    <source>
        <strain evidence="2">ATCC 35406 / BCRC 14492 / JCM 8526 / NCTC 13058 / HG 370</strain>
    </source>
</reference>
<sequence>MQSFSPRLRDEKTLHHNIEPLRETYKFPKLFHPPFGL</sequence>
<dbReference type="Proteomes" id="UP000004295">
    <property type="component" value="Unassembled WGS sequence"/>
</dbReference>
<comment type="caution">
    <text evidence="1">The sequence shown here is derived from an EMBL/GenBank/DDBJ whole genome shotgun (WGS) entry which is preliminary data.</text>
</comment>
<name>C3J9X7_POREA</name>
<organism evidence="1 2">
    <name type="scientific">Porphyromonas endodontalis (strain ATCC 35406 / DSM 24491 / JCM 8526 / CCUG 16442 / BCRC 14492 / NCTC 13058 / HG 370)</name>
    <name type="common">Bacteroides endodontalis</name>
    <dbReference type="NCBI Taxonomy" id="553175"/>
    <lineage>
        <taxon>Bacteria</taxon>
        <taxon>Pseudomonadati</taxon>
        <taxon>Bacteroidota</taxon>
        <taxon>Bacteroidia</taxon>
        <taxon>Bacteroidales</taxon>
        <taxon>Porphyromonadaceae</taxon>
        <taxon>Porphyromonas</taxon>
    </lineage>
</organism>
<protein>
    <submittedName>
        <fullName evidence="1">Uncharacterized protein</fullName>
    </submittedName>
</protein>